<evidence type="ECO:0000256" key="1">
    <source>
        <dbReference type="SAM" id="MobiDB-lite"/>
    </source>
</evidence>
<feature type="compositionally biased region" description="Polar residues" evidence="1">
    <location>
        <begin position="160"/>
        <end position="169"/>
    </location>
</feature>
<dbReference type="Proteomes" id="UP000193642">
    <property type="component" value="Unassembled WGS sequence"/>
</dbReference>
<organism evidence="2 3">
    <name type="scientific">Rhizoclosmatium globosum</name>
    <dbReference type="NCBI Taxonomy" id="329046"/>
    <lineage>
        <taxon>Eukaryota</taxon>
        <taxon>Fungi</taxon>
        <taxon>Fungi incertae sedis</taxon>
        <taxon>Chytridiomycota</taxon>
        <taxon>Chytridiomycota incertae sedis</taxon>
        <taxon>Chytridiomycetes</taxon>
        <taxon>Chytridiales</taxon>
        <taxon>Chytriomycetaceae</taxon>
        <taxon>Rhizoclosmatium</taxon>
    </lineage>
</organism>
<evidence type="ECO:0000313" key="3">
    <source>
        <dbReference type="Proteomes" id="UP000193642"/>
    </source>
</evidence>
<keyword evidence="3" id="KW-1185">Reference proteome</keyword>
<dbReference type="AlphaFoldDB" id="A0A1Y2BYP6"/>
<proteinExistence type="predicted"/>
<evidence type="ECO:0000313" key="2">
    <source>
        <dbReference type="EMBL" id="ORY39903.1"/>
    </source>
</evidence>
<dbReference type="EMBL" id="MCGO01000037">
    <property type="protein sequence ID" value="ORY39903.1"/>
    <property type="molecule type" value="Genomic_DNA"/>
</dbReference>
<sequence length="181" mass="20105">MSENTTLPLTPDVVKQLLQMLSHEASALQSSLADIQSQIQIDADRMTKISKICAQLGYPVRDQAINVGDRRNSQISTKTFSRYKYHDPIVDPVSVVTPPTTPTVTADQYQFSSLRRTGSKLPAMNELGIKWDSMDYVQPAKIGRSGRSSTTGDASHYKSKNLQLENTATLFPENKATETRK</sequence>
<reference evidence="2 3" key="1">
    <citation type="submission" date="2016-07" db="EMBL/GenBank/DDBJ databases">
        <title>Pervasive Adenine N6-methylation of Active Genes in Fungi.</title>
        <authorList>
            <consortium name="DOE Joint Genome Institute"/>
            <person name="Mondo S.J."/>
            <person name="Dannebaum R.O."/>
            <person name="Kuo R.C."/>
            <person name="Labutti K."/>
            <person name="Haridas S."/>
            <person name="Kuo A."/>
            <person name="Salamov A."/>
            <person name="Ahrendt S.R."/>
            <person name="Lipzen A."/>
            <person name="Sullivan W."/>
            <person name="Andreopoulos W.B."/>
            <person name="Clum A."/>
            <person name="Lindquist E."/>
            <person name="Daum C."/>
            <person name="Ramamoorthy G.K."/>
            <person name="Gryganskyi A."/>
            <person name="Culley D."/>
            <person name="Magnuson J.K."/>
            <person name="James T.Y."/>
            <person name="O'Malley M.A."/>
            <person name="Stajich J.E."/>
            <person name="Spatafora J.W."/>
            <person name="Visel A."/>
            <person name="Grigoriev I.V."/>
        </authorList>
    </citation>
    <scope>NUCLEOTIDE SEQUENCE [LARGE SCALE GENOMIC DNA]</scope>
    <source>
        <strain evidence="2 3">JEL800</strain>
    </source>
</reference>
<protein>
    <submittedName>
        <fullName evidence="2">Uncharacterized protein</fullName>
    </submittedName>
</protein>
<gene>
    <name evidence="2" type="ORF">BCR33DRAFT_787872</name>
</gene>
<comment type="caution">
    <text evidence="2">The sequence shown here is derived from an EMBL/GenBank/DDBJ whole genome shotgun (WGS) entry which is preliminary data.</text>
</comment>
<accession>A0A1Y2BYP6</accession>
<name>A0A1Y2BYP6_9FUNG</name>
<feature type="region of interest" description="Disordered" evidence="1">
    <location>
        <begin position="142"/>
        <end position="181"/>
    </location>
</feature>